<sequence>MQVLLLFSIAVFIADVASASSIDLYVSPTGSDSGGADGSFTKPFKTLTRVQQEVRSQNKLEANKQTPINVYLRAGRYELSETFDFSDDDSGASGDVPVTYQAYCDTAGEKAAISARTFPYRSGSGIPPRLLWNGVGNVDEWEGPVDPFAQMGVNRSANSLLVIPALPQDAGTDIGSVCVDKNSVGHTCYAEDSPMAECVSGCMAACQSHIARKRYSEAFYNKFAHLFGKDLRKEEDCVEICSLSCRGCEKVLISGSKLTPAATLTWTLDHSVTAGSASGGSQVLKVFRTDLSSILSGLAAGIVPAKPEDFATFTTLYVDDIRLPRAGFPNCLVDSSLPAQKLDCSFAPVDVMASQVKYDANTFSSRVSTWTHLKDVVADLRPQRAQPTSLHYSLSALDTVTATMQLGAGGSELSYDIFTKGPGASWSSSASLDPAIRVENVFQELDSPGEWFFNASTCKLYLIPLKSTISASSLAKSVLEIPLLHQLLRVSGSRENQYITSRHAHTTLKETSSATKVSNLRFRYLTFSGTQLHHLNIYERIPGSAWPMTRVASIYLESATNVSIEYCNFEKIGGNAIMVSGENSNIQIANNNISFVGSNGISVLSRRGFQLNAFHEPVLSHLLVPRAVNISSNQVHHFGQQVAHSAAIMVIGAKQTTIHGNLVFDAPTSADSSDVAGTAALFSAAAYHVANAIGAHYLDGLPLIRPISNLGEKAISVTPAPMLSSQYQVTVPLLGFDVNIVAKLVGAPECFSGSGRVGSLYGERTPFTYTTCSGCCSVHNNYAKFRVTGSGVAWTAATSRDVVVRPGEAIDLTATSSAYFNSIVDVYLGFHVVTPNQILHLPTHAKWQILTRSCKYAEQTYKETCGGPCVQLDGCGNSNSALQQALGTSLACISGYESDPQSLICTGPFETQQDCDGSGLIKSRLYYNCSIDCFATTCT</sequence>
<evidence type="ECO:0000313" key="2">
    <source>
        <dbReference type="EMBL" id="KAF4034007.1"/>
    </source>
</evidence>
<feature type="signal peptide" evidence="1">
    <location>
        <begin position="1"/>
        <end position="19"/>
    </location>
</feature>
<protein>
    <recommendedName>
        <fullName evidence="4">Right handed beta helix domain-containing protein</fullName>
    </recommendedName>
</protein>
<organism evidence="2 3">
    <name type="scientific">Phytophthora infestans</name>
    <name type="common">Potato late blight agent</name>
    <name type="synonym">Botrytis infestans</name>
    <dbReference type="NCBI Taxonomy" id="4787"/>
    <lineage>
        <taxon>Eukaryota</taxon>
        <taxon>Sar</taxon>
        <taxon>Stramenopiles</taxon>
        <taxon>Oomycota</taxon>
        <taxon>Peronosporomycetes</taxon>
        <taxon>Peronosporales</taxon>
        <taxon>Peronosporaceae</taxon>
        <taxon>Phytophthora</taxon>
    </lineage>
</organism>
<dbReference type="Proteomes" id="UP000602510">
    <property type="component" value="Unassembled WGS sequence"/>
</dbReference>
<evidence type="ECO:0000256" key="1">
    <source>
        <dbReference type="SAM" id="SignalP"/>
    </source>
</evidence>
<proteinExistence type="predicted"/>
<accession>A0A833SG30</accession>
<dbReference type="PANTHER" id="PTHR36453">
    <property type="entry name" value="SECRETED PROTEIN-RELATED"/>
    <property type="match status" value="1"/>
</dbReference>
<keyword evidence="1" id="KW-0732">Signal</keyword>
<comment type="caution">
    <text evidence="2">The sequence shown here is derived from an EMBL/GenBank/DDBJ whole genome shotgun (WGS) entry which is preliminary data.</text>
</comment>
<evidence type="ECO:0008006" key="4">
    <source>
        <dbReference type="Google" id="ProtNLM"/>
    </source>
</evidence>
<dbReference type="EMBL" id="WSZM01000393">
    <property type="protein sequence ID" value="KAF4034007.1"/>
    <property type="molecule type" value="Genomic_DNA"/>
</dbReference>
<gene>
    <name evidence="2" type="ORF">GN244_ATG14057</name>
</gene>
<dbReference type="SUPFAM" id="SSF51126">
    <property type="entry name" value="Pectin lyase-like"/>
    <property type="match status" value="1"/>
</dbReference>
<evidence type="ECO:0000313" key="3">
    <source>
        <dbReference type="Proteomes" id="UP000602510"/>
    </source>
</evidence>
<feature type="chain" id="PRO_5032364705" description="Right handed beta helix domain-containing protein" evidence="1">
    <location>
        <begin position="20"/>
        <end position="939"/>
    </location>
</feature>
<dbReference type="PANTHER" id="PTHR36453:SF1">
    <property type="entry name" value="RIGHT HANDED BETA HELIX DOMAIN-CONTAINING PROTEIN"/>
    <property type="match status" value="1"/>
</dbReference>
<reference evidence="2" key="1">
    <citation type="submission" date="2020-04" db="EMBL/GenBank/DDBJ databases">
        <title>Hybrid Assembly of Korean Phytophthora infestans isolates.</title>
        <authorList>
            <person name="Prokchorchik M."/>
            <person name="Lee Y."/>
            <person name="Seo J."/>
            <person name="Cho J.-H."/>
            <person name="Park Y.-E."/>
            <person name="Jang D.-C."/>
            <person name="Im J.-S."/>
            <person name="Choi J.-G."/>
            <person name="Park H.-J."/>
            <person name="Lee G.-B."/>
            <person name="Lee Y.-G."/>
            <person name="Hong S.-Y."/>
            <person name="Cho K."/>
            <person name="Sohn K.H."/>
        </authorList>
    </citation>
    <scope>NUCLEOTIDE SEQUENCE</scope>
    <source>
        <strain evidence="2">KR_1_A1</strain>
    </source>
</reference>
<name>A0A833SG30_PHYIN</name>
<dbReference type="AlphaFoldDB" id="A0A833SG30"/>
<dbReference type="InterPro" id="IPR012334">
    <property type="entry name" value="Pectin_lyas_fold"/>
</dbReference>
<dbReference type="InterPro" id="IPR011050">
    <property type="entry name" value="Pectin_lyase_fold/virulence"/>
</dbReference>
<keyword evidence="3" id="KW-1185">Reference proteome</keyword>
<dbReference type="Gene3D" id="2.160.20.10">
    <property type="entry name" value="Single-stranded right-handed beta-helix, Pectin lyase-like"/>
    <property type="match status" value="2"/>
</dbReference>